<reference evidence="2 3" key="1">
    <citation type="submission" date="2020-04" db="EMBL/GenBank/DDBJ databases">
        <title>Perkinsus olseni comparative genomics.</title>
        <authorList>
            <person name="Bogema D.R."/>
        </authorList>
    </citation>
    <scope>NUCLEOTIDE SEQUENCE [LARGE SCALE GENOMIC DNA]</scope>
    <source>
        <strain evidence="2 3">ATCC PRA-207</strain>
    </source>
</reference>
<accession>A0A7J6R2C1</accession>
<feature type="non-terminal residue" evidence="2">
    <location>
        <position position="1"/>
    </location>
</feature>
<dbReference type="Proteomes" id="UP000553632">
    <property type="component" value="Unassembled WGS sequence"/>
</dbReference>
<feature type="region of interest" description="Disordered" evidence="1">
    <location>
        <begin position="1"/>
        <end position="56"/>
    </location>
</feature>
<comment type="caution">
    <text evidence="2">The sequence shown here is derived from an EMBL/GenBank/DDBJ whole genome shotgun (WGS) entry which is preliminary data.</text>
</comment>
<dbReference type="EMBL" id="JABANO010028642">
    <property type="protein sequence ID" value="KAF4714834.1"/>
    <property type="molecule type" value="Genomic_DNA"/>
</dbReference>
<protein>
    <submittedName>
        <fullName evidence="2">Uncharacterized protein</fullName>
    </submittedName>
</protein>
<evidence type="ECO:0000313" key="3">
    <source>
        <dbReference type="Proteomes" id="UP000553632"/>
    </source>
</evidence>
<organism evidence="2 3">
    <name type="scientific">Perkinsus olseni</name>
    <name type="common">Perkinsus atlanticus</name>
    <dbReference type="NCBI Taxonomy" id="32597"/>
    <lineage>
        <taxon>Eukaryota</taxon>
        <taxon>Sar</taxon>
        <taxon>Alveolata</taxon>
        <taxon>Perkinsozoa</taxon>
        <taxon>Perkinsea</taxon>
        <taxon>Perkinsida</taxon>
        <taxon>Perkinsidae</taxon>
        <taxon>Perkinsus</taxon>
    </lineage>
</organism>
<sequence>STIRVVRGEESMSSEFGGGGGMPPQHPIRVNHSYPNVPRETSGEGSSVGDSVGHEKPDIEEACAGPIFGRAALLRRHAEMMQKGFDAVENGSKKESKKEQFSAILGTDCLLGSTWRSVVCDGQVSVDGLTVSEQKRRTGHGVFALADGTLFLLGGRQLCGEMFDGVGT</sequence>
<name>A0A7J6R2C1_PEROL</name>
<keyword evidence="3" id="KW-1185">Reference proteome</keyword>
<evidence type="ECO:0000256" key="1">
    <source>
        <dbReference type="SAM" id="MobiDB-lite"/>
    </source>
</evidence>
<evidence type="ECO:0000313" key="2">
    <source>
        <dbReference type="EMBL" id="KAF4714834.1"/>
    </source>
</evidence>
<dbReference type="AlphaFoldDB" id="A0A7J6R2C1"/>
<gene>
    <name evidence="2" type="ORF">FOZ63_028804</name>
</gene>
<feature type="non-terminal residue" evidence="2">
    <location>
        <position position="168"/>
    </location>
</feature>
<feature type="compositionally biased region" description="Basic and acidic residues" evidence="1">
    <location>
        <begin position="1"/>
        <end position="10"/>
    </location>
</feature>
<proteinExistence type="predicted"/>